<sequence>MDKPIELENWSTLCSLFTGSAPDFSILEAQLDAGRFPSLTRSSCLQILSEDELQRSKEIFNKLALNLSTSHAHGRVSSIRFCRDVGNMVKGNVVLFEQITFKTLLDSLLTVKVVQSNAELRQNLSAGLASLLYLCPINYRIASGTTGTTAESSKVAVGSSNPDFLDFQSGESCLDLLTSLLEMAKEDTKTELSCFHALVQLLCHRKLFHPTRLIPAKLDRLVRVTQVIWPVAFCISNRQSRWEEGSAPISSSSSICPSSSGGDVSDAGGTENCAVRELKKSRLLATFCLRRLLTSKRICRETWTSTGIRSFQSDFLEAVCRERDARLRELFIVMLGVVLDNLALRFIVAEEPSNWQPTTFIPYSLRVAGELRALHRSLIWALRTERSFRHQLALLKVFAVLITVTPYYRLHSGLLSNVITNLNSFHNQTHCISPILPVWNAILAKTPTPEVQRLLTSPTPTLRVLSLCDTSSMSPNPCWLVLVGLLKTIKSYLQT</sequence>
<reference evidence="4" key="1">
    <citation type="submission" date="2017-02" db="UniProtKB">
        <authorList>
            <consortium name="WormBaseParasite"/>
        </authorList>
    </citation>
    <scope>IDENTIFICATION</scope>
</reference>
<dbReference type="InterPro" id="IPR025283">
    <property type="entry name" value="DUF4042"/>
</dbReference>
<dbReference type="OrthoDB" id="66533at2759"/>
<evidence type="ECO:0000313" key="3">
    <source>
        <dbReference type="Proteomes" id="UP000274429"/>
    </source>
</evidence>
<accession>A0A0R3WS05</accession>
<gene>
    <name evidence="2" type="ORF">TTAC_LOCUS3530</name>
</gene>
<dbReference type="AlphaFoldDB" id="A0A0R3WS05"/>
<dbReference type="Pfam" id="PF13251">
    <property type="entry name" value="DUF4042"/>
    <property type="match status" value="1"/>
</dbReference>
<protein>
    <submittedName>
        <fullName evidence="4">DUF4042 domain-containing protein</fullName>
    </submittedName>
</protein>
<dbReference type="EMBL" id="UYWX01002592">
    <property type="protein sequence ID" value="VDM22817.1"/>
    <property type="molecule type" value="Genomic_DNA"/>
</dbReference>
<evidence type="ECO:0000259" key="1">
    <source>
        <dbReference type="Pfam" id="PF13251"/>
    </source>
</evidence>
<dbReference type="InterPro" id="IPR052107">
    <property type="entry name" value="HEAT6"/>
</dbReference>
<reference evidence="2 3" key="2">
    <citation type="submission" date="2018-11" db="EMBL/GenBank/DDBJ databases">
        <authorList>
            <consortium name="Pathogen Informatics"/>
        </authorList>
    </citation>
    <scope>NUCLEOTIDE SEQUENCE [LARGE SCALE GENOMIC DNA]</scope>
</reference>
<proteinExistence type="predicted"/>
<dbReference type="PANTHER" id="PTHR13366">
    <property type="entry name" value="MALARIA ANTIGEN-RELATED"/>
    <property type="match status" value="1"/>
</dbReference>
<dbReference type="PANTHER" id="PTHR13366:SF0">
    <property type="entry name" value="HEAT REPEAT-CONTAINING PROTEIN 6"/>
    <property type="match status" value="1"/>
</dbReference>
<dbReference type="WBParaSite" id="TTAC_0000354501-mRNA-1">
    <property type="protein sequence ID" value="TTAC_0000354501-mRNA-1"/>
    <property type="gene ID" value="TTAC_0000354501"/>
</dbReference>
<feature type="domain" description="DUF4042" evidence="1">
    <location>
        <begin position="309"/>
        <end position="428"/>
    </location>
</feature>
<dbReference type="STRING" id="6205.A0A0R3WS05"/>
<keyword evidence="3" id="KW-1185">Reference proteome</keyword>
<evidence type="ECO:0000313" key="4">
    <source>
        <dbReference type="WBParaSite" id="TTAC_0000354501-mRNA-1"/>
    </source>
</evidence>
<organism evidence="4">
    <name type="scientific">Hydatigena taeniaeformis</name>
    <name type="common">Feline tapeworm</name>
    <name type="synonym">Taenia taeniaeformis</name>
    <dbReference type="NCBI Taxonomy" id="6205"/>
    <lineage>
        <taxon>Eukaryota</taxon>
        <taxon>Metazoa</taxon>
        <taxon>Spiralia</taxon>
        <taxon>Lophotrochozoa</taxon>
        <taxon>Platyhelminthes</taxon>
        <taxon>Cestoda</taxon>
        <taxon>Eucestoda</taxon>
        <taxon>Cyclophyllidea</taxon>
        <taxon>Taeniidae</taxon>
        <taxon>Hydatigera</taxon>
    </lineage>
</organism>
<dbReference type="Proteomes" id="UP000274429">
    <property type="component" value="Unassembled WGS sequence"/>
</dbReference>
<evidence type="ECO:0000313" key="2">
    <source>
        <dbReference type="EMBL" id="VDM22817.1"/>
    </source>
</evidence>
<name>A0A0R3WS05_HYDTA</name>